<evidence type="ECO:0000256" key="1">
    <source>
        <dbReference type="SAM" id="MobiDB-lite"/>
    </source>
</evidence>
<dbReference type="AlphaFoldDB" id="W9K4C3"/>
<feature type="compositionally biased region" description="Basic and acidic residues" evidence="1">
    <location>
        <begin position="138"/>
        <end position="158"/>
    </location>
</feature>
<gene>
    <name evidence="2" type="ORF">FOZG_08351</name>
</gene>
<reference evidence="2" key="2">
    <citation type="submission" date="2012-06" db="EMBL/GenBank/DDBJ databases">
        <title>Annotation of the Genome Sequence of Fusarium oxysporum Fo47.</title>
        <authorList>
            <consortium name="The Broad Institute Genomics Platform"/>
            <person name="Ma L.-J."/>
            <person name="Corby-Kistler H."/>
            <person name="Broz K."/>
            <person name="Gale L.R."/>
            <person name="Jonkers W."/>
            <person name="O'Donnell K."/>
            <person name="Ploetz R."/>
            <person name="Steinberg C."/>
            <person name="Schwartz D.C."/>
            <person name="VanEtten H."/>
            <person name="Zhou S."/>
            <person name="Young S.K."/>
            <person name="Zeng Q."/>
            <person name="Gargeya S."/>
            <person name="Fitzgerald M."/>
            <person name="Abouelleil A."/>
            <person name="Alvarado L."/>
            <person name="Chapman S.B."/>
            <person name="Gainer-Dewar J."/>
            <person name="Goldberg J."/>
            <person name="Griggs A."/>
            <person name="Gujja S."/>
            <person name="Hansen M."/>
            <person name="Howarth C."/>
            <person name="Imamovic A."/>
            <person name="Ireland A."/>
            <person name="Larimer J."/>
            <person name="McCowan C."/>
            <person name="Murphy C."/>
            <person name="Pearson M."/>
            <person name="Poon T.W."/>
            <person name="Priest M."/>
            <person name="Roberts A."/>
            <person name="Saif S."/>
            <person name="Shea T."/>
            <person name="Sykes S."/>
            <person name="Wortman J."/>
            <person name="Nusbaum C."/>
            <person name="Birren B."/>
        </authorList>
    </citation>
    <scope>NUCLEOTIDE SEQUENCE</scope>
    <source>
        <strain evidence="2">Fo47</strain>
    </source>
</reference>
<dbReference type="HOGENOM" id="CLU_894407_0_0_1"/>
<feature type="region of interest" description="Disordered" evidence="1">
    <location>
        <begin position="1"/>
        <end position="22"/>
    </location>
</feature>
<dbReference type="EMBL" id="JH717900">
    <property type="protein sequence ID" value="EWZ39176.1"/>
    <property type="molecule type" value="Genomic_DNA"/>
</dbReference>
<protein>
    <submittedName>
        <fullName evidence="2">Uncharacterized protein</fullName>
    </submittedName>
</protein>
<proteinExistence type="predicted"/>
<accession>W9K4C3</accession>
<feature type="compositionally biased region" description="Polar residues" evidence="1">
    <location>
        <begin position="121"/>
        <end position="136"/>
    </location>
</feature>
<evidence type="ECO:0000313" key="2">
    <source>
        <dbReference type="EMBL" id="EWZ39176.1"/>
    </source>
</evidence>
<feature type="compositionally biased region" description="Polar residues" evidence="1">
    <location>
        <begin position="73"/>
        <end position="87"/>
    </location>
</feature>
<dbReference type="VEuPathDB" id="FungiDB:FOZG_08351"/>
<name>W9K4C3_FUSOX</name>
<organism evidence="2">
    <name type="scientific">Fusarium oxysporum Fo47</name>
    <dbReference type="NCBI Taxonomy" id="660027"/>
    <lineage>
        <taxon>Eukaryota</taxon>
        <taxon>Fungi</taxon>
        <taxon>Dikarya</taxon>
        <taxon>Ascomycota</taxon>
        <taxon>Pezizomycotina</taxon>
        <taxon>Sordariomycetes</taxon>
        <taxon>Hypocreomycetidae</taxon>
        <taxon>Hypocreales</taxon>
        <taxon>Nectriaceae</taxon>
        <taxon>Fusarium</taxon>
        <taxon>Fusarium oxysporum species complex</taxon>
    </lineage>
</organism>
<reference evidence="2" key="1">
    <citation type="submission" date="2011-06" db="EMBL/GenBank/DDBJ databases">
        <title>The Genome Sequence of Fusarium oxysporum Fo47.</title>
        <authorList>
            <consortium name="The Broad Institute Genome Sequencing Platform"/>
            <person name="Ma L.-J."/>
            <person name="Gale L.R."/>
            <person name="Schwartz D.C."/>
            <person name="Zhou S."/>
            <person name="Corby-Kistler H."/>
            <person name="Young S.K."/>
            <person name="Zeng Q."/>
            <person name="Gargeya S."/>
            <person name="Fitzgerald M."/>
            <person name="Haas B."/>
            <person name="Abouelleil A."/>
            <person name="Alvarado L."/>
            <person name="Arachchi H.M."/>
            <person name="Berlin A."/>
            <person name="Brown A."/>
            <person name="Chapman S.B."/>
            <person name="Chen Z."/>
            <person name="Dunbar C."/>
            <person name="Freedman E."/>
            <person name="Gearin G."/>
            <person name="Gellesch M."/>
            <person name="Goldberg J."/>
            <person name="Griggs A."/>
            <person name="Gujja S."/>
            <person name="Heiman D."/>
            <person name="Howarth C."/>
            <person name="Larson L."/>
            <person name="Lui A."/>
            <person name="MacDonald P.J.P."/>
            <person name="Mehta T."/>
            <person name="Montmayeur A."/>
            <person name="Murphy C."/>
            <person name="Neiman D."/>
            <person name="Pearson M."/>
            <person name="Priest M."/>
            <person name="Roberts A."/>
            <person name="Saif S."/>
            <person name="Shea T."/>
            <person name="Shenoy N."/>
            <person name="Sisk P."/>
            <person name="Stolte C."/>
            <person name="Sykes S."/>
            <person name="Wortman J."/>
            <person name="Nusbaum C."/>
            <person name="Birren B."/>
        </authorList>
    </citation>
    <scope>NUCLEOTIDE SEQUENCE [LARGE SCALE GENOMIC DNA]</scope>
    <source>
        <strain evidence="2">Fo47</strain>
    </source>
</reference>
<feature type="region of interest" description="Disordered" evidence="1">
    <location>
        <begin position="73"/>
        <end position="159"/>
    </location>
</feature>
<sequence>MATKEYSSLCVPDVSASDDSEGAVPIQSCEVNSHAMTKPQHRNIVKANTGMARPREIGLARVRIDALSIAGTSRAQRLSKSPELSDNTSEDTQDELERPALEEPKEQQAESGPPKSCDYVASTQDSGETREASPSANPDRDQPDNPDGGNHDMNEDRTLQPQNNIFDARGIGRPPRFACPYQAFEQFQVCFRPGPRIPNGGCASIQRLNTCTVGICGHTAAPDAGSRLRRKDRLEAHGSQPAFFIFTDMSPSKRFMSLEDETDVAKLGCFGSPEEAWWKMFQLLIPGAQNTDLEVLKVQYFPLSLSLSKRL</sequence>
<dbReference type="Proteomes" id="UP000030766">
    <property type="component" value="Unassembled WGS sequence"/>
</dbReference>
<feature type="compositionally biased region" description="Basic and acidic residues" evidence="1">
    <location>
        <begin position="95"/>
        <end position="108"/>
    </location>
</feature>